<sequence length="102" mass="11468">DVGYASGREKHSSASNRVSEITMACCLHGGTMSDWCKWEDLEIEAINGSIDVDVTFVDQDLLQTYEFCRKRGRGIKELKKNENISACGYERTRVMLSLSSIL</sequence>
<organism evidence="1 2">
    <name type="scientific">Sphenostylis stenocarpa</name>
    <dbReference type="NCBI Taxonomy" id="92480"/>
    <lineage>
        <taxon>Eukaryota</taxon>
        <taxon>Viridiplantae</taxon>
        <taxon>Streptophyta</taxon>
        <taxon>Embryophyta</taxon>
        <taxon>Tracheophyta</taxon>
        <taxon>Spermatophyta</taxon>
        <taxon>Magnoliopsida</taxon>
        <taxon>eudicotyledons</taxon>
        <taxon>Gunneridae</taxon>
        <taxon>Pentapetalae</taxon>
        <taxon>rosids</taxon>
        <taxon>fabids</taxon>
        <taxon>Fabales</taxon>
        <taxon>Fabaceae</taxon>
        <taxon>Papilionoideae</taxon>
        <taxon>50 kb inversion clade</taxon>
        <taxon>NPAAA clade</taxon>
        <taxon>indigoferoid/millettioid clade</taxon>
        <taxon>Phaseoleae</taxon>
        <taxon>Sphenostylis</taxon>
    </lineage>
</organism>
<dbReference type="Proteomes" id="UP001189624">
    <property type="component" value="Chromosome 4"/>
</dbReference>
<accession>A0AA86T6V0</accession>
<evidence type="ECO:0000313" key="1">
    <source>
        <dbReference type="EMBL" id="CAJ1953030.1"/>
    </source>
</evidence>
<feature type="non-terminal residue" evidence="1">
    <location>
        <position position="1"/>
    </location>
</feature>
<evidence type="ECO:0000313" key="2">
    <source>
        <dbReference type="Proteomes" id="UP001189624"/>
    </source>
</evidence>
<dbReference type="EMBL" id="OY731401">
    <property type="protein sequence ID" value="CAJ1953030.1"/>
    <property type="molecule type" value="Genomic_DNA"/>
</dbReference>
<proteinExistence type="predicted"/>
<dbReference type="AlphaFoldDB" id="A0AA86T6V0"/>
<gene>
    <name evidence="1" type="ORF">AYBTSS11_LOCUS15609</name>
</gene>
<reference evidence="1" key="1">
    <citation type="submission" date="2023-10" db="EMBL/GenBank/DDBJ databases">
        <authorList>
            <person name="Domelevo Entfellner J.-B."/>
        </authorList>
    </citation>
    <scope>NUCLEOTIDE SEQUENCE</scope>
</reference>
<protein>
    <submittedName>
        <fullName evidence="1">Uncharacterized protein</fullName>
    </submittedName>
</protein>
<keyword evidence="2" id="KW-1185">Reference proteome</keyword>
<name>A0AA86T6V0_9FABA</name>
<dbReference type="Gramene" id="rna-AYBTSS11_LOCUS15609">
    <property type="protein sequence ID" value="CAJ1953030.1"/>
    <property type="gene ID" value="gene-AYBTSS11_LOCUS15609"/>
</dbReference>
<feature type="non-terminal residue" evidence="1">
    <location>
        <position position="102"/>
    </location>
</feature>